<accession>A0A6J4LU63</accession>
<sequence length="111" mass="12612">DDHPGPDDREPRLLQVRLGRQRRRRLHRRARHQRRRRAQHLGAQVRAAVDARPAAQGPQAVLEEAHADLGLGPVGHRLRQHQVLRAVHGEAGHQLGGPARGHQEHLRQARH</sequence>
<name>A0A6J4LU63_9ACTN</name>
<gene>
    <name evidence="2" type="ORF">AVDCRST_MAG16-1934</name>
</gene>
<evidence type="ECO:0000256" key="1">
    <source>
        <dbReference type="SAM" id="MobiDB-lite"/>
    </source>
</evidence>
<dbReference type="AlphaFoldDB" id="A0A6J4LU63"/>
<organism evidence="2">
    <name type="scientific">uncultured Frankineae bacterium</name>
    <dbReference type="NCBI Taxonomy" id="437475"/>
    <lineage>
        <taxon>Bacteria</taxon>
        <taxon>Bacillati</taxon>
        <taxon>Actinomycetota</taxon>
        <taxon>Actinomycetes</taxon>
        <taxon>Frankiales</taxon>
        <taxon>environmental samples</taxon>
    </lineage>
</organism>
<feature type="compositionally biased region" description="Basic residues" evidence="1">
    <location>
        <begin position="22"/>
        <end position="39"/>
    </location>
</feature>
<proteinExistence type="predicted"/>
<feature type="compositionally biased region" description="Basic and acidic residues" evidence="1">
    <location>
        <begin position="101"/>
        <end position="111"/>
    </location>
</feature>
<feature type="region of interest" description="Disordered" evidence="1">
    <location>
        <begin position="22"/>
        <end position="54"/>
    </location>
</feature>
<protein>
    <submittedName>
        <fullName evidence="2">Iron-sulfur cluster assembly protein SufB</fullName>
    </submittedName>
</protein>
<feature type="region of interest" description="Disordered" evidence="1">
    <location>
        <begin position="88"/>
        <end position="111"/>
    </location>
</feature>
<evidence type="ECO:0000313" key="2">
    <source>
        <dbReference type="EMBL" id="CAA9342181.1"/>
    </source>
</evidence>
<reference evidence="2" key="1">
    <citation type="submission" date="2020-02" db="EMBL/GenBank/DDBJ databases">
        <authorList>
            <person name="Meier V. D."/>
        </authorList>
    </citation>
    <scope>NUCLEOTIDE SEQUENCE</scope>
    <source>
        <strain evidence="2">AVDCRST_MAG16</strain>
    </source>
</reference>
<dbReference type="EMBL" id="CADCUE010000170">
    <property type="protein sequence ID" value="CAA9342181.1"/>
    <property type="molecule type" value="Genomic_DNA"/>
</dbReference>
<feature type="non-terminal residue" evidence="2">
    <location>
        <position position="1"/>
    </location>
</feature>
<feature type="non-terminal residue" evidence="2">
    <location>
        <position position="111"/>
    </location>
</feature>